<proteinExistence type="predicted"/>
<gene>
    <name evidence="2" type="ORF">CEK71_20760</name>
</gene>
<feature type="region of interest" description="Disordered" evidence="1">
    <location>
        <begin position="237"/>
        <end position="259"/>
    </location>
</feature>
<dbReference type="RefSeq" id="WP_088621169.1">
    <property type="nucleotide sequence ID" value="NZ_CP022129.1"/>
</dbReference>
<evidence type="ECO:0000313" key="2">
    <source>
        <dbReference type="EMBL" id="ASF48299.1"/>
    </source>
</evidence>
<sequence length="259" mass="26944">MTLTALANSAAFDAVEGDLKQLFMDVFAAQLADGVADALALAVPEAGSQTVLRQSLNDNGLVLIEQLGNSAFYHRELLGLVLKAWRGRNFNNRGLAFFRTLTKAMYPGAQIVPLWQPKAQSYGTGLFIGVDQADTSAAWLTSRLQVTTHAAPPTNLGLLRDLIAYTLPARFVIHYVEEVAASPAEAEAAVSGHITVVSHLDGAAQAEAAANPAELAQTTELATIAAAETLAQADMSQTTDLAGDAPASAAGGADETGAV</sequence>
<evidence type="ECO:0000256" key="1">
    <source>
        <dbReference type="SAM" id="MobiDB-lite"/>
    </source>
</evidence>
<dbReference type="EMBL" id="CP022129">
    <property type="protein sequence ID" value="ASF48299.1"/>
    <property type="molecule type" value="Genomic_DNA"/>
</dbReference>
<protein>
    <submittedName>
        <fullName evidence="2">Uncharacterized protein</fullName>
    </submittedName>
</protein>
<organism evidence="2 3">
    <name type="scientific">Methylovulum psychrotolerans</name>
    <dbReference type="NCBI Taxonomy" id="1704499"/>
    <lineage>
        <taxon>Bacteria</taxon>
        <taxon>Pseudomonadati</taxon>
        <taxon>Pseudomonadota</taxon>
        <taxon>Gammaproteobacteria</taxon>
        <taxon>Methylococcales</taxon>
        <taxon>Methylococcaceae</taxon>
        <taxon>Methylovulum</taxon>
    </lineage>
</organism>
<feature type="compositionally biased region" description="Low complexity" evidence="1">
    <location>
        <begin position="240"/>
        <end position="253"/>
    </location>
</feature>
<reference evidence="2 3" key="1">
    <citation type="submission" date="2017-06" db="EMBL/GenBank/DDBJ databases">
        <title>Genome Sequencing of the methanotroph Methylovulum psychrotolerants str. HV10-M2 isolated from a high-altitude environment.</title>
        <authorList>
            <person name="Mateos-Rivera A."/>
        </authorList>
    </citation>
    <scope>NUCLEOTIDE SEQUENCE [LARGE SCALE GENOMIC DNA]</scope>
    <source>
        <strain evidence="2 3">HV10_M2</strain>
    </source>
</reference>
<dbReference type="Proteomes" id="UP000197019">
    <property type="component" value="Chromosome"/>
</dbReference>
<accession>A0A1Z4C457</accession>
<dbReference type="AlphaFoldDB" id="A0A1Z4C457"/>
<dbReference type="KEGG" id="mpsy:CEK71_20760"/>
<keyword evidence="3" id="KW-1185">Reference proteome</keyword>
<evidence type="ECO:0000313" key="3">
    <source>
        <dbReference type="Proteomes" id="UP000197019"/>
    </source>
</evidence>
<name>A0A1Z4C457_9GAMM</name>